<dbReference type="SUPFAM" id="SSF55486">
    <property type="entry name" value="Metalloproteases ('zincins'), catalytic domain"/>
    <property type="match status" value="2"/>
</dbReference>
<keyword evidence="3" id="KW-0472">Membrane</keyword>
<dbReference type="GO" id="GO:0004222">
    <property type="term" value="F:metalloendopeptidase activity"/>
    <property type="evidence" value="ECO:0007669"/>
    <property type="project" value="InterPro"/>
</dbReference>
<keyword evidence="9" id="KW-1185">Reference proteome</keyword>
<dbReference type="PROSITE" id="PS51885">
    <property type="entry name" value="NEPRILYSIN"/>
    <property type="match status" value="1"/>
</dbReference>
<evidence type="ECO:0000259" key="7">
    <source>
        <dbReference type="Pfam" id="PF01431"/>
    </source>
</evidence>
<dbReference type="InterPro" id="IPR024079">
    <property type="entry name" value="MetalloPept_cat_dom_sf"/>
</dbReference>
<evidence type="ECO:0000313" key="8">
    <source>
        <dbReference type="EMBL" id="RXM36730.1"/>
    </source>
</evidence>
<comment type="subcellular location">
    <subcellularLocation>
        <location evidence="1">Membrane</location>
    </subcellularLocation>
</comment>
<dbReference type="InterPro" id="IPR029071">
    <property type="entry name" value="Ubiquitin-like_domsf"/>
</dbReference>
<keyword evidence="5" id="KW-0072">Autophagy</keyword>
<dbReference type="Gene3D" id="3.10.20.90">
    <property type="entry name" value="Phosphatidylinositol 3-kinase Catalytic Subunit, Chain A, domain 1"/>
    <property type="match status" value="1"/>
</dbReference>
<dbReference type="Pfam" id="PF02991">
    <property type="entry name" value="ATG8"/>
    <property type="match status" value="1"/>
</dbReference>
<dbReference type="InterPro" id="IPR000718">
    <property type="entry name" value="Peptidase_M13"/>
</dbReference>
<organism evidence="8 9">
    <name type="scientific">Acipenser ruthenus</name>
    <name type="common">Sterlet sturgeon</name>
    <dbReference type="NCBI Taxonomy" id="7906"/>
    <lineage>
        <taxon>Eukaryota</taxon>
        <taxon>Metazoa</taxon>
        <taxon>Chordata</taxon>
        <taxon>Craniata</taxon>
        <taxon>Vertebrata</taxon>
        <taxon>Euteleostomi</taxon>
        <taxon>Actinopterygii</taxon>
        <taxon>Chondrostei</taxon>
        <taxon>Acipenseriformes</taxon>
        <taxon>Acipenseridae</taxon>
        <taxon>Acipenser</taxon>
    </lineage>
</organism>
<comment type="similarity">
    <text evidence="2 5">Belongs to the ATG8 family.</text>
</comment>
<gene>
    <name evidence="8" type="ORF">EOD39_11508</name>
</gene>
<dbReference type="Pfam" id="PF01431">
    <property type="entry name" value="Peptidase_M13"/>
    <property type="match status" value="1"/>
</dbReference>
<evidence type="ECO:0000256" key="1">
    <source>
        <dbReference type="ARBA" id="ARBA00004370"/>
    </source>
</evidence>
<dbReference type="GO" id="GO:0006914">
    <property type="term" value="P:autophagy"/>
    <property type="evidence" value="ECO:0007669"/>
    <property type="project" value="UniProtKB-KW"/>
</dbReference>
<evidence type="ECO:0000256" key="2">
    <source>
        <dbReference type="ARBA" id="ARBA00007293"/>
    </source>
</evidence>
<name>A0A444UNI7_ACIRT</name>
<dbReference type="InterPro" id="IPR042089">
    <property type="entry name" value="Peptidase_M13_dom_2"/>
</dbReference>
<protein>
    <submittedName>
        <fullName evidence="8">Gamma-aminobutyric acid receptor-associated protein-like 1</fullName>
    </submittedName>
</protein>
<dbReference type="Gene3D" id="3.40.390.10">
    <property type="entry name" value="Collagenase (Catalytic Domain)"/>
    <property type="match status" value="1"/>
</dbReference>
<dbReference type="EMBL" id="SCEB01214188">
    <property type="protein sequence ID" value="RXM36730.1"/>
    <property type="molecule type" value="Genomic_DNA"/>
</dbReference>
<keyword evidence="8" id="KW-0675">Receptor</keyword>
<accession>A0A444UNI7</accession>
<evidence type="ECO:0000256" key="3">
    <source>
        <dbReference type="ARBA" id="ARBA00023136"/>
    </source>
</evidence>
<comment type="caution">
    <text evidence="8">The sequence shown here is derived from an EMBL/GenBank/DDBJ whole genome shotgun (WGS) entry which is preliminary data.</text>
</comment>
<keyword evidence="4" id="KW-0449">Lipoprotein</keyword>
<dbReference type="InterPro" id="IPR004241">
    <property type="entry name" value="Atg8-like"/>
</dbReference>
<evidence type="ECO:0000256" key="4">
    <source>
        <dbReference type="ARBA" id="ARBA00023288"/>
    </source>
</evidence>
<dbReference type="InterPro" id="IPR018497">
    <property type="entry name" value="Peptidase_M13_C"/>
</dbReference>
<evidence type="ECO:0000313" key="9">
    <source>
        <dbReference type="Proteomes" id="UP000289886"/>
    </source>
</evidence>
<sequence>MFYWGRVLAGRQVIVEKAPKARVPNLDKRKYLVPSELTVGQFYFLIRKRIHLRPEDALFFFINNTIPPTSATMGLLYQLGGWSLAGVWKPTDFNKTLQTIMRDYNTFPFFSVYIDPDPLNSSENRIQCSEVLSCPVLCSEVLSCPVQCSEVLSCPVQAVNFGVIGTVIANEFLQTLYKTIGVSQRFLLKIAECSQLRELNYAQTLQEDWTKNGALDISLQAYKSWLSRKHFDSKLPSLANLSNTDLFYISYTQVICGLVRDPHGQVNRGVANPSEYSQGFSCPPASPTNPSERCSLWA</sequence>
<feature type="region of interest" description="Disordered" evidence="6">
    <location>
        <begin position="279"/>
        <end position="298"/>
    </location>
</feature>
<dbReference type="AlphaFoldDB" id="A0A444UNI7"/>
<dbReference type="SUPFAM" id="SSF54236">
    <property type="entry name" value="Ubiquitin-like"/>
    <property type="match status" value="1"/>
</dbReference>
<dbReference type="Proteomes" id="UP000289886">
    <property type="component" value="Unassembled WGS sequence"/>
</dbReference>
<feature type="domain" description="Peptidase M13 C-terminal" evidence="7">
    <location>
        <begin position="194"/>
        <end position="296"/>
    </location>
</feature>
<evidence type="ECO:0000256" key="5">
    <source>
        <dbReference type="RuleBase" id="RU004384"/>
    </source>
</evidence>
<dbReference type="PANTHER" id="PTHR10969">
    <property type="entry name" value="MICROTUBULE-ASSOCIATED PROTEINS 1A/1B LIGHT CHAIN 3-RELATED"/>
    <property type="match status" value="1"/>
</dbReference>
<dbReference type="GO" id="GO:0006508">
    <property type="term" value="P:proteolysis"/>
    <property type="evidence" value="ECO:0007669"/>
    <property type="project" value="InterPro"/>
</dbReference>
<proteinExistence type="inferred from homology"/>
<dbReference type="GO" id="GO:0016020">
    <property type="term" value="C:membrane"/>
    <property type="evidence" value="ECO:0007669"/>
    <property type="project" value="UniProtKB-SubCell"/>
</dbReference>
<dbReference type="Gene3D" id="1.10.1380.10">
    <property type="entry name" value="Neutral endopeptidase , domain2"/>
    <property type="match status" value="1"/>
</dbReference>
<evidence type="ECO:0000256" key="6">
    <source>
        <dbReference type="SAM" id="MobiDB-lite"/>
    </source>
</evidence>
<reference evidence="8 9" key="1">
    <citation type="submission" date="2019-01" db="EMBL/GenBank/DDBJ databases">
        <title>Draft Genome and Complete Hox-Cluster Characterization of the Sterlet Sturgeon (Acipenser ruthenus).</title>
        <authorList>
            <person name="Wei Q."/>
        </authorList>
    </citation>
    <scope>NUCLEOTIDE SEQUENCE [LARGE SCALE GENOMIC DNA]</scope>
    <source>
        <strain evidence="8">WHYD16114868_AA</strain>
        <tissue evidence="8">Blood</tissue>
    </source>
</reference>